<proteinExistence type="inferred from homology"/>
<dbReference type="InterPro" id="IPR031804">
    <property type="entry name" value="DUF4743"/>
</dbReference>
<evidence type="ECO:0000256" key="2">
    <source>
        <dbReference type="ARBA" id="ARBA00005582"/>
    </source>
</evidence>
<dbReference type="FunFam" id="3.90.79.10:FF:000019">
    <property type="entry name" value="Thiamin pyrophosphokinase, putative"/>
    <property type="match status" value="1"/>
</dbReference>
<dbReference type="PANTHER" id="PTHR13622">
    <property type="entry name" value="THIAMIN PYROPHOSPHOKINASE"/>
    <property type="match status" value="1"/>
</dbReference>
<accession>A0A9Q0ZTL2</accession>
<dbReference type="GO" id="GO:0044715">
    <property type="term" value="F:8-oxo-dGDP phosphatase activity"/>
    <property type="evidence" value="ECO:0007669"/>
    <property type="project" value="TreeGrafter"/>
</dbReference>
<organism evidence="4 5">
    <name type="scientific">Salix koriyanagi</name>
    <dbReference type="NCBI Taxonomy" id="2511006"/>
    <lineage>
        <taxon>Eukaryota</taxon>
        <taxon>Viridiplantae</taxon>
        <taxon>Streptophyta</taxon>
        <taxon>Embryophyta</taxon>
        <taxon>Tracheophyta</taxon>
        <taxon>Spermatophyta</taxon>
        <taxon>Magnoliopsida</taxon>
        <taxon>eudicotyledons</taxon>
        <taxon>Gunneridae</taxon>
        <taxon>Pentapetalae</taxon>
        <taxon>rosids</taxon>
        <taxon>fabids</taxon>
        <taxon>Malpighiales</taxon>
        <taxon>Salicaceae</taxon>
        <taxon>Saliceae</taxon>
        <taxon>Salix</taxon>
    </lineage>
</organism>
<dbReference type="InterPro" id="IPR000086">
    <property type="entry name" value="NUDIX_hydrolase_dom"/>
</dbReference>
<comment type="similarity">
    <text evidence="2">Belongs to the Nudix hydrolase family.</text>
</comment>
<gene>
    <name evidence="4" type="ORF">OIU74_028945</name>
</gene>
<dbReference type="EMBL" id="JAPFFM010000009">
    <property type="protein sequence ID" value="KAJ6746369.1"/>
    <property type="molecule type" value="Genomic_DNA"/>
</dbReference>
<comment type="function">
    <text evidence="1">Probably mediates the hydrolysis of some nucleoside diphosphate derivatives.</text>
</comment>
<dbReference type="PROSITE" id="PS51462">
    <property type="entry name" value="NUDIX"/>
    <property type="match status" value="1"/>
</dbReference>
<evidence type="ECO:0000256" key="1">
    <source>
        <dbReference type="ARBA" id="ARBA00003778"/>
    </source>
</evidence>
<feature type="domain" description="Nudix hydrolase" evidence="3">
    <location>
        <begin position="201"/>
        <end position="342"/>
    </location>
</feature>
<evidence type="ECO:0000259" key="3">
    <source>
        <dbReference type="PROSITE" id="PS51462"/>
    </source>
</evidence>
<protein>
    <recommendedName>
        <fullName evidence="3">Nudix hydrolase domain-containing protein</fullName>
    </recommendedName>
</protein>
<dbReference type="Proteomes" id="UP001151752">
    <property type="component" value="Chromosome 6"/>
</dbReference>
<comment type="caution">
    <text evidence="4">The sequence shown here is derived from an EMBL/GenBank/DDBJ whole genome shotgun (WGS) entry which is preliminary data.</text>
</comment>
<name>A0A9Q0ZTL2_9ROSI</name>
<dbReference type="Gene3D" id="3.90.79.10">
    <property type="entry name" value="Nucleoside Triphosphate Pyrophosphohydrolase"/>
    <property type="match status" value="1"/>
</dbReference>
<dbReference type="SUPFAM" id="SSF55811">
    <property type="entry name" value="Nudix"/>
    <property type="match status" value="1"/>
</dbReference>
<evidence type="ECO:0000313" key="5">
    <source>
        <dbReference type="Proteomes" id="UP001151752"/>
    </source>
</evidence>
<dbReference type="CDD" id="cd03676">
    <property type="entry name" value="NUDIX_Tnr3_like"/>
    <property type="match status" value="1"/>
</dbReference>
<keyword evidence="5" id="KW-1185">Reference proteome</keyword>
<evidence type="ECO:0000313" key="4">
    <source>
        <dbReference type="EMBL" id="KAJ6746369.1"/>
    </source>
</evidence>
<reference evidence="4" key="1">
    <citation type="submission" date="2022-11" db="EMBL/GenBank/DDBJ databases">
        <authorList>
            <person name="Hyden B.L."/>
            <person name="Feng K."/>
            <person name="Yates T."/>
            <person name="Jawdy S."/>
            <person name="Smart L.B."/>
            <person name="Muchero W."/>
        </authorList>
    </citation>
    <scope>NUCLEOTIDE SEQUENCE</scope>
    <source>
        <tissue evidence="4">Shoot tip</tissue>
    </source>
</reference>
<dbReference type="PANTHER" id="PTHR13622:SF8">
    <property type="entry name" value="THIAMIN PYROPHOSPHOKINASE 1"/>
    <property type="match status" value="1"/>
</dbReference>
<dbReference type="AlphaFoldDB" id="A0A9Q0ZTL2"/>
<dbReference type="Pfam" id="PF00293">
    <property type="entry name" value="NUDIX"/>
    <property type="match status" value="1"/>
</dbReference>
<dbReference type="Pfam" id="PF15916">
    <property type="entry name" value="DUF4743"/>
    <property type="match status" value="1"/>
</dbReference>
<reference evidence="4" key="2">
    <citation type="journal article" date="2023" name="Int. J. Mol. Sci.">
        <title>De Novo Assembly and Annotation of 11 Diverse Shrub Willow (Salix) Genomes Reveals Novel Gene Organization in Sex-Linked Regions.</title>
        <authorList>
            <person name="Hyden B."/>
            <person name="Feng K."/>
            <person name="Yates T.B."/>
            <person name="Jawdy S."/>
            <person name="Cereghino C."/>
            <person name="Smart L.B."/>
            <person name="Muchero W."/>
        </authorList>
    </citation>
    <scope>NUCLEOTIDE SEQUENCE</scope>
    <source>
        <tissue evidence="4">Shoot tip</tissue>
    </source>
</reference>
<sequence length="429" mass="48079">MMVINPHPFPNRIRFSLPLLNRSITTRGGGGGGGGSSCSAFNCRSVSSFISFTWDDVVQASQPDHAPNDSSDLSGFFENIKYCNRGSSEIKSEFIPLVIEDQIVGYIHNGFFYDYLRRFKDVFVFVPSDSRFGTNVTLNKTLSTPEERTRVVGRVIKSLAEEEKELIPGIRNELYPVKRSFGSPPYFSLERAAAPYFGIKAYGVQMNGFVERDGKKFLWIGKRSPLKQTFPGMLDNLVAGGLPHGMSCVANLIKECEEEAGIPLSLSNQAMSVGAVSYVDVDGYRYKRDVLFCYDLELPGDFIPKNQDGEVESFKLIPVENVANVIRRTCFFKPNCSLVILDFLFRHGYIRPECLGYLDLLQSLRSIEKLVYQSLLYGGWKVQAACCLEVSQVNGSEVPKQRQKEEHDAVLGIKDDSAQHIWIATVHEP</sequence>
<dbReference type="InterPro" id="IPR015797">
    <property type="entry name" value="NUDIX_hydrolase-like_dom_sf"/>
</dbReference>